<dbReference type="Pfam" id="PF20434">
    <property type="entry name" value="BD-FAE"/>
    <property type="match status" value="1"/>
</dbReference>
<dbReference type="InterPro" id="IPR049492">
    <property type="entry name" value="BD-FAE-like_dom"/>
</dbReference>
<evidence type="ECO:0000259" key="2">
    <source>
        <dbReference type="Pfam" id="PF20434"/>
    </source>
</evidence>
<dbReference type="PANTHER" id="PTHR48081">
    <property type="entry name" value="AB HYDROLASE SUPERFAMILY PROTEIN C4A8.06C"/>
    <property type="match status" value="1"/>
</dbReference>
<dbReference type="SUPFAM" id="SSF53474">
    <property type="entry name" value="alpha/beta-Hydrolases"/>
    <property type="match status" value="1"/>
</dbReference>
<evidence type="ECO:0000313" key="3">
    <source>
        <dbReference type="EMBL" id="MBW5425783.1"/>
    </source>
</evidence>
<keyword evidence="4" id="KW-1185">Reference proteome</keyword>
<keyword evidence="1 3" id="KW-0378">Hydrolase</keyword>
<dbReference type="Gene3D" id="3.40.50.1820">
    <property type="entry name" value="alpha/beta hydrolase"/>
    <property type="match status" value="1"/>
</dbReference>
<dbReference type="EMBL" id="WMBF01000614">
    <property type="protein sequence ID" value="MBW5425783.1"/>
    <property type="molecule type" value="Genomic_DNA"/>
</dbReference>
<protein>
    <submittedName>
        <fullName evidence="3">Alpha/beta fold hydrolase</fullName>
    </submittedName>
</protein>
<feature type="domain" description="BD-FAE-like" evidence="2">
    <location>
        <begin position="41"/>
        <end position="136"/>
    </location>
</feature>
<evidence type="ECO:0000256" key="1">
    <source>
        <dbReference type="ARBA" id="ARBA00022801"/>
    </source>
</evidence>
<dbReference type="Proteomes" id="UP001197114">
    <property type="component" value="Unassembled WGS sequence"/>
</dbReference>
<dbReference type="InterPro" id="IPR050300">
    <property type="entry name" value="GDXG_lipolytic_enzyme"/>
</dbReference>
<name>A0ABS6YWF6_9ACTN</name>
<evidence type="ECO:0000313" key="4">
    <source>
        <dbReference type="Proteomes" id="UP001197114"/>
    </source>
</evidence>
<accession>A0ABS6YWF6</accession>
<dbReference type="InterPro" id="IPR029058">
    <property type="entry name" value="AB_hydrolase_fold"/>
</dbReference>
<proteinExistence type="predicted"/>
<dbReference type="GO" id="GO:0016787">
    <property type="term" value="F:hydrolase activity"/>
    <property type="evidence" value="ECO:0007669"/>
    <property type="project" value="UniProtKB-KW"/>
</dbReference>
<reference evidence="3 4" key="1">
    <citation type="submission" date="2019-11" db="EMBL/GenBank/DDBJ databases">
        <authorList>
            <person name="Ay H."/>
        </authorList>
    </citation>
    <scope>NUCLEOTIDE SEQUENCE [LARGE SCALE GENOMIC DNA]</scope>
    <source>
        <strain evidence="3 4">BG9H</strain>
    </source>
</reference>
<sequence>MALVVGFLNLESRESVAAERSESTYSYGSHARQKLDAFWNASNSKRPGIVILHGGYWYEDSGWATWSRHFADKGLAVFSVDYRLNFDAAWPAQRNDAISAIEWIRSNAAKFDLDPERIVVLGSSAGGQIATSLATYGAGGDRVKGVVALSPVASPYRAWNDGNHDGSTAKERKVRDNAAILARCFPDPADTDTSLHPSCWDTWKDMVVKNRASGADDAPMYLIHSESDFVPVEHSLDLETAEEVGHDMPTDGVTVETVADSSAHGGGLLDTAGMPEKVLAWIKARA</sequence>
<gene>
    <name evidence="3" type="ORF">GKQ77_30185</name>
</gene>
<organism evidence="3 4">
    <name type="scientific">Streptomyces anatolicus</name>
    <dbReference type="NCBI Taxonomy" id="2675858"/>
    <lineage>
        <taxon>Bacteria</taxon>
        <taxon>Bacillati</taxon>
        <taxon>Actinomycetota</taxon>
        <taxon>Actinomycetes</taxon>
        <taxon>Kitasatosporales</taxon>
        <taxon>Streptomycetaceae</taxon>
        <taxon>Streptomyces</taxon>
    </lineage>
</organism>
<comment type="caution">
    <text evidence="3">The sequence shown here is derived from an EMBL/GenBank/DDBJ whole genome shotgun (WGS) entry which is preliminary data.</text>
</comment>